<protein>
    <submittedName>
        <fullName evidence="4">Hemopexin</fullName>
    </submittedName>
</protein>
<sequence>MQDEWFWRIQKDGALSQRPHQIATLWNEVTWPIDAAVESDDKIYFFVGKYFYTFDGQRLIAKKPLTELGLPATVERIRLVYAWNYWTEKPVYIWTKKEFWRVDKVPSIINFSHSLILVTSECVEE</sequence>
<accession>A0A183DK38</accession>
<dbReference type="Proteomes" id="UP000271098">
    <property type="component" value="Unassembled WGS sequence"/>
</dbReference>
<reference evidence="2 3" key="2">
    <citation type="submission" date="2018-11" db="EMBL/GenBank/DDBJ databases">
        <authorList>
            <consortium name="Pathogen Informatics"/>
        </authorList>
    </citation>
    <scope>NUCLEOTIDE SEQUENCE [LARGE SCALE GENOMIC DNA]</scope>
</reference>
<dbReference type="OrthoDB" id="406838at2759"/>
<dbReference type="AlphaFoldDB" id="A0A183DK38"/>
<dbReference type="WBParaSite" id="GPUH_0000908901-mRNA-1">
    <property type="protein sequence ID" value="GPUH_0000908901-mRNA-1"/>
    <property type="gene ID" value="GPUH_0000908901"/>
</dbReference>
<evidence type="ECO:0000313" key="3">
    <source>
        <dbReference type="Proteomes" id="UP000271098"/>
    </source>
</evidence>
<dbReference type="InterPro" id="IPR018487">
    <property type="entry name" value="Hemopexin-like_repeat"/>
</dbReference>
<gene>
    <name evidence="2" type="ORF">GPUH_LOCUS9081</name>
</gene>
<dbReference type="Gene3D" id="2.110.10.10">
    <property type="entry name" value="Hemopexin-like domain"/>
    <property type="match status" value="1"/>
</dbReference>
<dbReference type="InterPro" id="IPR036375">
    <property type="entry name" value="Hemopexin-like_dom_sf"/>
</dbReference>
<dbReference type="PROSITE" id="PS51642">
    <property type="entry name" value="HEMOPEXIN_2"/>
    <property type="match status" value="1"/>
</dbReference>
<name>A0A183DK38_9BILA</name>
<dbReference type="Pfam" id="PF00045">
    <property type="entry name" value="Hemopexin"/>
    <property type="match status" value="1"/>
</dbReference>
<reference evidence="4" key="1">
    <citation type="submission" date="2016-06" db="UniProtKB">
        <authorList>
            <consortium name="WormBaseParasite"/>
        </authorList>
    </citation>
    <scope>IDENTIFICATION</scope>
</reference>
<keyword evidence="3" id="KW-1185">Reference proteome</keyword>
<evidence type="ECO:0000313" key="2">
    <source>
        <dbReference type="EMBL" id="VDK67990.1"/>
    </source>
</evidence>
<organism evidence="4">
    <name type="scientific">Gongylonema pulchrum</name>
    <dbReference type="NCBI Taxonomy" id="637853"/>
    <lineage>
        <taxon>Eukaryota</taxon>
        <taxon>Metazoa</taxon>
        <taxon>Ecdysozoa</taxon>
        <taxon>Nematoda</taxon>
        <taxon>Chromadorea</taxon>
        <taxon>Rhabditida</taxon>
        <taxon>Spirurina</taxon>
        <taxon>Spiruromorpha</taxon>
        <taxon>Spiruroidea</taxon>
        <taxon>Gongylonematidae</taxon>
        <taxon>Gongylonema</taxon>
    </lineage>
</organism>
<evidence type="ECO:0000256" key="1">
    <source>
        <dbReference type="PROSITE-ProRule" id="PRU01011"/>
    </source>
</evidence>
<evidence type="ECO:0000313" key="4">
    <source>
        <dbReference type="WBParaSite" id="GPUH_0000908901-mRNA-1"/>
    </source>
</evidence>
<dbReference type="SMART" id="SM00120">
    <property type="entry name" value="HX"/>
    <property type="match status" value="1"/>
</dbReference>
<feature type="repeat" description="Hemopexin" evidence="1">
    <location>
        <begin position="30"/>
        <end position="72"/>
    </location>
</feature>
<proteinExistence type="predicted"/>
<dbReference type="SUPFAM" id="SSF50923">
    <property type="entry name" value="Hemopexin-like domain"/>
    <property type="match status" value="1"/>
</dbReference>
<dbReference type="EMBL" id="UYRT01028591">
    <property type="protein sequence ID" value="VDK67990.1"/>
    <property type="molecule type" value="Genomic_DNA"/>
</dbReference>